<evidence type="ECO:0000256" key="4">
    <source>
        <dbReference type="ARBA" id="ARBA00022485"/>
    </source>
</evidence>
<evidence type="ECO:0000313" key="11">
    <source>
        <dbReference type="EMBL" id="EMN15855.1"/>
    </source>
</evidence>
<comment type="cofactor">
    <cofactor evidence="1">
        <name>[3Fe-4S] cluster</name>
        <dbReference type="ChEBI" id="CHEBI:21137"/>
    </cofactor>
</comment>
<dbReference type="Gene3D" id="3.30.70.20">
    <property type="match status" value="1"/>
</dbReference>
<evidence type="ECO:0000256" key="5">
    <source>
        <dbReference type="ARBA" id="ARBA00022723"/>
    </source>
</evidence>
<keyword evidence="3 9" id="KW-0813">Transport</keyword>
<dbReference type="EMBL" id="AHMS02000041">
    <property type="protein sequence ID" value="EMN15855.1"/>
    <property type="molecule type" value="Genomic_DNA"/>
</dbReference>
<evidence type="ECO:0000256" key="8">
    <source>
        <dbReference type="ARBA" id="ARBA00023014"/>
    </source>
</evidence>
<dbReference type="PRINTS" id="PR00354">
    <property type="entry name" value="7FE8SFRDOXIN"/>
</dbReference>
<accession>A0ABC9SDV4</accession>
<keyword evidence="5 9" id="KW-0479">Metal-binding</keyword>
<dbReference type="AlphaFoldDB" id="A0ABC9SDV4"/>
<keyword evidence="7 9" id="KW-0408">Iron</keyword>
<organism evidence="11 12">
    <name type="scientific">Leptospira borgpetersenii str. Brem 328</name>
    <dbReference type="NCBI Taxonomy" id="1049780"/>
    <lineage>
        <taxon>Bacteria</taxon>
        <taxon>Pseudomonadati</taxon>
        <taxon>Spirochaetota</taxon>
        <taxon>Spirochaetia</taxon>
        <taxon>Leptospirales</taxon>
        <taxon>Leptospiraceae</taxon>
        <taxon>Leptospira</taxon>
    </lineage>
</organism>
<dbReference type="InterPro" id="IPR000813">
    <property type="entry name" value="7Fe_ferredoxin"/>
</dbReference>
<dbReference type="PANTHER" id="PTHR42859:SF2">
    <property type="entry name" value="FERREDOXIN"/>
    <property type="match status" value="1"/>
</dbReference>
<evidence type="ECO:0000256" key="2">
    <source>
        <dbReference type="ARBA" id="ARBA00001966"/>
    </source>
</evidence>
<dbReference type="SUPFAM" id="SSF54862">
    <property type="entry name" value="4Fe-4S ferredoxins"/>
    <property type="match status" value="1"/>
</dbReference>
<dbReference type="InterPro" id="IPR050294">
    <property type="entry name" value="RnfB_subfamily"/>
</dbReference>
<keyword evidence="4 9" id="KW-0004">4Fe-4S</keyword>
<dbReference type="InterPro" id="IPR017896">
    <property type="entry name" value="4Fe4S_Fe-S-bd"/>
</dbReference>
<comment type="cofactor">
    <cofactor evidence="2 9">
        <name>[4Fe-4S] cluster</name>
        <dbReference type="ChEBI" id="CHEBI:49883"/>
    </cofactor>
</comment>
<protein>
    <recommendedName>
        <fullName evidence="9">Ferredoxin</fullName>
    </recommendedName>
</protein>
<gene>
    <name evidence="11" type="ORF">LEP1GSC056_3698</name>
</gene>
<dbReference type="Pfam" id="PF00037">
    <property type="entry name" value="Fer4"/>
    <property type="match status" value="1"/>
</dbReference>
<sequence>MRTSNFTVRCPSRKDRTFRMAYVVTEPCRNCKYTYCAAVCPVEAFREGANCLYIEPTVCIDCNKCRPECPVEAIYPDYEVPSIWRDWIAENVHKAKHFPVIIDVKVPLKKEGCINPEY</sequence>
<dbReference type="InterPro" id="IPR017900">
    <property type="entry name" value="4Fe4S_Fe_S_CS"/>
</dbReference>
<dbReference type="PROSITE" id="PS00198">
    <property type="entry name" value="4FE4S_FER_1"/>
    <property type="match status" value="1"/>
</dbReference>
<dbReference type="PANTHER" id="PTHR42859">
    <property type="entry name" value="OXIDOREDUCTASE"/>
    <property type="match status" value="1"/>
</dbReference>
<comment type="caution">
    <text evidence="11">The sequence shown here is derived from an EMBL/GenBank/DDBJ whole genome shotgun (WGS) entry which is preliminary data.</text>
</comment>
<name>A0ABC9SDV4_LEPBO</name>
<proteinExistence type="predicted"/>
<dbReference type="GO" id="GO:0009055">
    <property type="term" value="F:electron transfer activity"/>
    <property type="evidence" value="ECO:0007669"/>
    <property type="project" value="UniProtKB-UniRule"/>
</dbReference>
<evidence type="ECO:0000256" key="1">
    <source>
        <dbReference type="ARBA" id="ARBA00001927"/>
    </source>
</evidence>
<keyword evidence="6 9" id="KW-0249">Electron transport</keyword>
<comment type="function">
    <text evidence="9">Ferredoxins are iron-sulfur proteins that transfer electrons in a wide variety of metabolic reactions.</text>
</comment>
<feature type="domain" description="4Fe-4S ferredoxin-type" evidence="10">
    <location>
        <begin position="50"/>
        <end position="79"/>
    </location>
</feature>
<dbReference type="GO" id="GO:0051539">
    <property type="term" value="F:4 iron, 4 sulfur cluster binding"/>
    <property type="evidence" value="ECO:0007669"/>
    <property type="project" value="UniProtKB-UniRule"/>
</dbReference>
<dbReference type="PROSITE" id="PS51379">
    <property type="entry name" value="4FE4S_FER_2"/>
    <property type="match status" value="1"/>
</dbReference>
<reference evidence="11 12" key="1">
    <citation type="submission" date="2013-01" db="EMBL/GenBank/DDBJ databases">
        <authorList>
            <person name="Harkins D.M."/>
            <person name="Durkin A.S."/>
            <person name="Brinkac L.M."/>
            <person name="Haft D.H."/>
            <person name="Selengut J.D."/>
            <person name="Sanka R."/>
            <person name="DePew J."/>
            <person name="Purushe J."/>
            <person name="Hartskeerl R.A."/>
            <person name="Ahmed A."/>
            <person name="van der Linden H."/>
            <person name="Goris M.G.A."/>
            <person name="Vinetz J.M."/>
            <person name="Sutton G.G."/>
            <person name="Nierman W.C."/>
            <person name="Fouts D.E."/>
        </authorList>
    </citation>
    <scope>NUCLEOTIDE SEQUENCE [LARGE SCALE GENOMIC DNA]</scope>
    <source>
        <strain evidence="11 12">Brem 328</strain>
    </source>
</reference>
<evidence type="ECO:0000313" key="12">
    <source>
        <dbReference type="Proteomes" id="UP000012166"/>
    </source>
</evidence>
<evidence type="ECO:0000256" key="9">
    <source>
        <dbReference type="RuleBase" id="RU365098"/>
    </source>
</evidence>
<dbReference type="Proteomes" id="UP000012166">
    <property type="component" value="Unassembled WGS sequence"/>
</dbReference>
<evidence type="ECO:0000256" key="3">
    <source>
        <dbReference type="ARBA" id="ARBA00022448"/>
    </source>
</evidence>
<evidence type="ECO:0000256" key="6">
    <source>
        <dbReference type="ARBA" id="ARBA00022982"/>
    </source>
</evidence>
<evidence type="ECO:0000259" key="10">
    <source>
        <dbReference type="PROSITE" id="PS51379"/>
    </source>
</evidence>
<evidence type="ECO:0000256" key="7">
    <source>
        <dbReference type="ARBA" id="ARBA00023004"/>
    </source>
</evidence>
<keyword evidence="8 9" id="KW-0411">Iron-sulfur</keyword>
<dbReference type="GO" id="GO:0046872">
    <property type="term" value="F:metal ion binding"/>
    <property type="evidence" value="ECO:0007669"/>
    <property type="project" value="UniProtKB-UniRule"/>
</dbReference>